<evidence type="ECO:0000256" key="1">
    <source>
        <dbReference type="SAM" id="Phobius"/>
    </source>
</evidence>
<evidence type="ECO:0008006" key="5">
    <source>
        <dbReference type="Google" id="ProtNLM"/>
    </source>
</evidence>
<dbReference type="STRING" id="465820.NS263_09725"/>
<feature type="chain" id="PRO_5038380989" description="DUF304 domain-containing protein" evidence="2">
    <location>
        <begin position="30"/>
        <end position="152"/>
    </location>
</feature>
<gene>
    <name evidence="3" type="ORF">NS359_00095</name>
</gene>
<keyword evidence="1" id="KW-0472">Membrane</keyword>
<proteinExistence type="predicted"/>
<accession>A0A147DV01</accession>
<dbReference type="Proteomes" id="UP000072763">
    <property type="component" value="Unassembled WGS sequence"/>
</dbReference>
<keyword evidence="1" id="KW-0812">Transmembrane</keyword>
<organism evidence="3 4">
    <name type="scientific">Curtobacterium oceanosedimentum</name>
    <dbReference type="NCBI Taxonomy" id="465820"/>
    <lineage>
        <taxon>Bacteria</taxon>
        <taxon>Bacillati</taxon>
        <taxon>Actinomycetota</taxon>
        <taxon>Actinomycetes</taxon>
        <taxon>Micrococcales</taxon>
        <taxon>Microbacteriaceae</taxon>
        <taxon>Curtobacterium</taxon>
    </lineage>
</organism>
<sequence length="152" mass="16065">MIVLGPPAVRFGSAAVGAAVGLFASVAAAAAADGGEPLFLPALILLVGVGTGGWLAGRALRLGVVVLADHFLVRGLLWSRRIPYSAITTMPGAEDITVMPYIGWWHRGRHWISPVTAFWVSPGPLAGPAQRSAATSVRLLDQYRIDRVRRSS</sequence>
<dbReference type="RefSeq" id="WP_058748494.1">
    <property type="nucleotide sequence ID" value="NZ_LDRC01000001.1"/>
</dbReference>
<comment type="caution">
    <text evidence="3">The sequence shown here is derived from an EMBL/GenBank/DDBJ whole genome shotgun (WGS) entry which is preliminary data.</text>
</comment>
<reference evidence="3 4" key="1">
    <citation type="journal article" date="2016" name="Front. Microbiol.">
        <title>Genomic Resource of Rice Seed Associated Bacteria.</title>
        <authorList>
            <person name="Midha S."/>
            <person name="Bansal K."/>
            <person name="Sharma S."/>
            <person name="Kumar N."/>
            <person name="Patil P.P."/>
            <person name="Chaudhry V."/>
            <person name="Patil P.B."/>
        </authorList>
    </citation>
    <scope>NUCLEOTIDE SEQUENCE [LARGE SCALE GENOMIC DNA]</scope>
    <source>
        <strain evidence="3 4">NS359</strain>
    </source>
</reference>
<dbReference type="EMBL" id="LDRC01000001">
    <property type="protein sequence ID" value="KTR54406.1"/>
    <property type="molecule type" value="Genomic_DNA"/>
</dbReference>
<protein>
    <recommendedName>
        <fullName evidence="5">DUF304 domain-containing protein</fullName>
    </recommendedName>
</protein>
<dbReference type="AlphaFoldDB" id="A0A147DV01"/>
<feature type="signal peptide" evidence="2">
    <location>
        <begin position="1"/>
        <end position="29"/>
    </location>
</feature>
<dbReference type="OrthoDB" id="4237715at2"/>
<evidence type="ECO:0000256" key="2">
    <source>
        <dbReference type="SAM" id="SignalP"/>
    </source>
</evidence>
<keyword evidence="2" id="KW-0732">Signal</keyword>
<dbReference type="PATRIC" id="fig|465820.4.peg.20"/>
<keyword evidence="1" id="KW-1133">Transmembrane helix</keyword>
<name>A0A147DV01_9MICO</name>
<feature type="transmembrane region" description="Helical" evidence="1">
    <location>
        <begin position="38"/>
        <end position="57"/>
    </location>
</feature>
<evidence type="ECO:0000313" key="4">
    <source>
        <dbReference type="Proteomes" id="UP000072763"/>
    </source>
</evidence>
<evidence type="ECO:0000313" key="3">
    <source>
        <dbReference type="EMBL" id="KTR54406.1"/>
    </source>
</evidence>